<dbReference type="RefSeq" id="WP_238202439.1">
    <property type="nucleotide sequence ID" value="NZ_JBHTND010000011.1"/>
</dbReference>
<name>A0ABW3WXA5_9HYPH</name>
<dbReference type="EMBL" id="JBHTND010000011">
    <property type="protein sequence ID" value="MFD1301982.1"/>
    <property type="molecule type" value="Genomic_DNA"/>
</dbReference>
<keyword evidence="2" id="KW-1185">Reference proteome</keyword>
<protein>
    <submittedName>
        <fullName evidence="1">Alpha/beta hydrolase</fullName>
    </submittedName>
</protein>
<dbReference type="Proteomes" id="UP001597176">
    <property type="component" value="Unassembled WGS sequence"/>
</dbReference>
<proteinExistence type="predicted"/>
<sequence>MMTCRAVTLGAGALASSNVPTALTATSDESQATNQPRVTVSFITDRNQLAKGDDALFGSDFPGEGSARIVSGTIDVVQTAAGWMHIPSTLKPKGFADRSANLSQLNNSIETGDAATRIVDDFLDARSDDSTTRIAASRKIFFIHGYRNTFLASVRSAAQLAHEHGTADILCFSWPTEDKIFGYWHDQANAPGAGVDLAPFLGRLLMLLNRASANRPQVDLIAHSMGAQVLTHAVQSISHAKNDLLDVKLLRYVVLCAADERYTALSEKTVLEHLPKISDTVTIYTNASDGALFFSYNFIHHIARLGAFGPDVLAKNVYWVDCTDLIASEGDAVSHSYFLNSSGVRNDLGQVLMGVEPGEIVPRSRVGQTNKYILPFDLKTPYARSRGVV</sequence>
<organism evidence="1 2">
    <name type="scientific">Methylobacterium marchantiae</name>
    <dbReference type="NCBI Taxonomy" id="600331"/>
    <lineage>
        <taxon>Bacteria</taxon>
        <taxon>Pseudomonadati</taxon>
        <taxon>Pseudomonadota</taxon>
        <taxon>Alphaproteobacteria</taxon>
        <taxon>Hyphomicrobiales</taxon>
        <taxon>Methylobacteriaceae</taxon>
        <taxon>Methylobacterium</taxon>
    </lineage>
</organism>
<dbReference type="Gene3D" id="3.40.50.1820">
    <property type="entry name" value="alpha/beta hydrolase"/>
    <property type="match status" value="1"/>
</dbReference>
<reference evidence="2" key="1">
    <citation type="journal article" date="2019" name="Int. J. Syst. Evol. Microbiol.">
        <title>The Global Catalogue of Microorganisms (GCM) 10K type strain sequencing project: providing services to taxonomists for standard genome sequencing and annotation.</title>
        <authorList>
            <consortium name="The Broad Institute Genomics Platform"/>
            <consortium name="The Broad Institute Genome Sequencing Center for Infectious Disease"/>
            <person name="Wu L."/>
            <person name="Ma J."/>
        </authorList>
    </citation>
    <scope>NUCLEOTIDE SEQUENCE [LARGE SCALE GENOMIC DNA]</scope>
    <source>
        <strain evidence="2">CCUG 56108</strain>
    </source>
</reference>
<comment type="caution">
    <text evidence="1">The sequence shown here is derived from an EMBL/GenBank/DDBJ whole genome shotgun (WGS) entry which is preliminary data.</text>
</comment>
<dbReference type="InterPro" id="IPR029058">
    <property type="entry name" value="AB_hydrolase_fold"/>
</dbReference>
<dbReference type="InterPro" id="IPR010297">
    <property type="entry name" value="DUF900_hydrolase"/>
</dbReference>
<evidence type="ECO:0000313" key="2">
    <source>
        <dbReference type="Proteomes" id="UP001597176"/>
    </source>
</evidence>
<gene>
    <name evidence="1" type="ORF">ACFQ4G_10330</name>
</gene>
<accession>A0ABW3WXA5</accession>
<dbReference type="PANTHER" id="PTHR36513">
    <property type="entry name" value="ABC TRANSMEMBRANE TYPE-1 DOMAIN-CONTAINING PROTEIN"/>
    <property type="match status" value="1"/>
</dbReference>
<dbReference type="SUPFAM" id="SSF53474">
    <property type="entry name" value="alpha/beta-Hydrolases"/>
    <property type="match status" value="1"/>
</dbReference>
<evidence type="ECO:0000313" key="1">
    <source>
        <dbReference type="EMBL" id="MFD1301982.1"/>
    </source>
</evidence>
<dbReference type="Pfam" id="PF05990">
    <property type="entry name" value="DUF900"/>
    <property type="match status" value="1"/>
</dbReference>
<dbReference type="PANTHER" id="PTHR36513:SF1">
    <property type="entry name" value="TRANSMEMBRANE PROTEIN"/>
    <property type="match status" value="1"/>
</dbReference>
<keyword evidence="1" id="KW-0378">Hydrolase</keyword>
<dbReference type="GO" id="GO:0016787">
    <property type="term" value="F:hydrolase activity"/>
    <property type="evidence" value="ECO:0007669"/>
    <property type="project" value="UniProtKB-KW"/>
</dbReference>